<dbReference type="Proteomes" id="UP001062846">
    <property type="component" value="Chromosome 13"/>
</dbReference>
<gene>
    <name evidence="1" type="ORF">RHMOL_Rhmol13G0258800</name>
</gene>
<comment type="caution">
    <text evidence="1">The sequence shown here is derived from an EMBL/GenBank/DDBJ whole genome shotgun (WGS) entry which is preliminary data.</text>
</comment>
<evidence type="ECO:0000313" key="1">
    <source>
        <dbReference type="EMBL" id="KAI8525804.1"/>
    </source>
</evidence>
<dbReference type="EMBL" id="CM046400">
    <property type="protein sequence ID" value="KAI8525804.1"/>
    <property type="molecule type" value="Genomic_DNA"/>
</dbReference>
<name>A0ACC0LBU5_RHOML</name>
<sequence>MEEGDKRSKNGKQYTIDDGQDGEGFKNLDGVGEGESDHVAGFNAGGGELGGGLVNQFLKASVCEVKLNRAAGWELAGDLL</sequence>
<keyword evidence="2" id="KW-1185">Reference proteome</keyword>
<reference evidence="1" key="1">
    <citation type="submission" date="2022-02" db="EMBL/GenBank/DDBJ databases">
        <title>Plant Genome Project.</title>
        <authorList>
            <person name="Zhang R.-G."/>
        </authorList>
    </citation>
    <scope>NUCLEOTIDE SEQUENCE</scope>
    <source>
        <strain evidence="1">AT1</strain>
    </source>
</reference>
<organism evidence="1 2">
    <name type="scientific">Rhododendron molle</name>
    <name type="common">Chinese azalea</name>
    <name type="synonym">Azalea mollis</name>
    <dbReference type="NCBI Taxonomy" id="49168"/>
    <lineage>
        <taxon>Eukaryota</taxon>
        <taxon>Viridiplantae</taxon>
        <taxon>Streptophyta</taxon>
        <taxon>Embryophyta</taxon>
        <taxon>Tracheophyta</taxon>
        <taxon>Spermatophyta</taxon>
        <taxon>Magnoliopsida</taxon>
        <taxon>eudicotyledons</taxon>
        <taxon>Gunneridae</taxon>
        <taxon>Pentapetalae</taxon>
        <taxon>asterids</taxon>
        <taxon>Ericales</taxon>
        <taxon>Ericaceae</taxon>
        <taxon>Ericoideae</taxon>
        <taxon>Rhodoreae</taxon>
        <taxon>Rhododendron</taxon>
    </lineage>
</organism>
<protein>
    <submittedName>
        <fullName evidence="1">Uncharacterized protein</fullName>
    </submittedName>
</protein>
<proteinExistence type="predicted"/>
<evidence type="ECO:0000313" key="2">
    <source>
        <dbReference type="Proteomes" id="UP001062846"/>
    </source>
</evidence>
<accession>A0ACC0LBU5</accession>